<dbReference type="OrthoDB" id="9795716at2"/>
<keyword evidence="4 10" id="KW-0808">Transferase</keyword>
<keyword evidence="12" id="KW-1185">Reference proteome</keyword>
<dbReference type="PANTHER" id="PTHR43442:SF3">
    <property type="entry name" value="GLUCONOKINASE-RELATED"/>
    <property type="match status" value="1"/>
</dbReference>
<evidence type="ECO:0000256" key="9">
    <source>
        <dbReference type="ARBA" id="ARBA00048090"/>
    </source>
</evidence>
<organism evidence="11 12">
    <name type="scientific">Alteromonas confluentis</name>
    <dbReference type="NCBI Taxonomy" id="1656094"/>
    <lineage>
        <taxon>Bacteria</taxon>
        <taxon>Pseudomonadati</taxon>
        <taxon>Pseudomonadota</taxon>
        <taxon>Gammaproteobacteria</taxon>
        <taxon>Alteromonadales</taxon>
        <taxon>Alteromonadaceae</taxon>
        <taxon>Alteromonas/Salinimonas group</taxon>
        <taxon>Alteromonas</taxon>
    </lineage>
</organism>
<keyword evidence="5 10" id="KW-0547">Nucleotide-binding</keyword>
<dbReference type="EC" id="2.7.1.12" evidence="3 10"/>
<evidence type="ECO:0000313" key="11">
    <source>
        <dbReference type="EMBL" id="OFC70285.1"/>
    </source>
</evidence>
<dbReference type="FunFam" id="3.40.50.300:FF:000522">
    <property type="entry name" value="Gluconokinase"/>
    <property type="match status" value="1"/>
</dbReference>
<keyword evidence="6 10" id="KW-0418">Kinase</keyword>
<evidence type="ECO:0000256" key="5">
    <source>
        <dbReference type="ARBA" id="ARBA00022741"/>
    </source>
</evidence>
<dbReference type="InterPro" id="IPR027417">
    <property type="entry name" value="P-loop_NTPase"/>
</dbReference>
<dbReference type="Proteomes" id="UP000175691">
    <property type="component" value="Unassembled WGS sequence"/>
</dbReference>
<keyword evidence="7 10" id="KW-0067">ATP-binding</keyword>
<sequence length="185" mass="20244">MSESSKSLKSSGFSIVVMGVSGSGKSTVGEMLASALSATFIDGDDLHPRANVQKMAKGDPLDDDDRAPWLTRINDAVYNLEQRSRKGVIVCSALKKRYRDKIREDNQNLLFVFLDGPKHVILDRMATRAGHFMKPDMLDSQFAALERPGINEHDVLTVTIDTAPDAIVERVIGLLSERGVSVANS</sequence>
<dbReference type="GO" id="GO:0005737">
    <property type="term" value="C:cytoplasm"/>
    <property type="evidence" value="ECO:0007669"/>
    <property type="project" value="TreeGrafter"/>
</dbReference>
<evidence type="ECO:0000313" key="12">
    <source>
        <dbReference type="Proteomes" id="UP000175691"/>
    </source>
</evidence>
<comment type="catalytic activity">
    <reaction evidence="9 10">
        <text>D-gluconate + ATP = 6-phospho-D-gluconate + ADP + H(+)</text>
        <dbReference type="Rhea" id="RHEA:19433"/>
        <dbReference type="ChEBI" id="CHEBI:15378"/>
        <dbReference type="ChEBI" id="CHEBI:18391"/>
        <dbReference type="ChEBI" id="CHEBI:30616"/>
        <dbReference type="ChEBI" id="CHEBI:58759"/>
        <dbReference type="ChEBI" id="CHEBI:456216"/>
        <dbReference type="EC" id="2.7.1.12"/>
    </reaction>
</comment>
<comment type="pathway">
    <text evidence="1">Carbohydrate acid metabolism.</text>
</comment>
<gene>
    <name evidence="11" type="primary">idnK</name>
    <name evidence="11" type="ORF">BFC18_13985</name>
</gene>
<dbReference type="SUPFAM" id="SSF52540">
    <property type="entry name" value="P-loop containing nucleoside triphosphate hydrolases"/>
    <property type="match status" value="1"/>
</dbReference>
<dbReference type="NCBIfam" id="TIGR01313">
    <property type="entry name" value="therm_gnt_kin"/>
    <property type="match status" value="1"/>
</dbReference>
<dbReference type="PANTHER" id="PTHR43442">
    <property type="entry name" value="GLUCONOKINASE-RELATED"/>
    <property type="match status" value="1"/>
</dbReference>
<evidence type="ECO:0000256" key="2">
    <source>
        <dbReference type="ARBA" id="ARBA00008420"/>
    </source>
</evidence>
<dbReference type="EMBL" id="MDHN01000029">
    <property type="protein sequence ID" value="OFC70285.1"/>
    <property type="molecule type" value="Genomic_DNA"/>
</dbReference>
<accession>A0A1E7Z9S6</accession>
<protein>
    <recommendedName>
        <fullName evidence="3 10">Gluconokinase</fullName>
        <ecNumber evidence="3 10">2.7.1.12</ecNumber>
    </recommendedName>
</protein>
<evidence type="ECO:0000256" key="8">
    <source>
        <dbReference type="ARBA" id="ARBA00023064"/>
    </source>
</evidence>
<evidence type="ECO:0000256" key="7">
    <source>
        <dbReference type="ARBA" id="ARBA00022840"/>
    </source>
</evidence>
<reference evidence="11 12" key="1">
    <citation type="submission" date="2016-08" db="EMBL/GenBank/DDBJ databases">
        <authorList>
            <person name="Seilhamer J.J."/>
        </authorList>
    </citation>
    <scope>NUCLEOTIDE SEQUENCE [LARGE SCALE GENOMIC DNA]</scope>
    <source>
        <strain evidence="11 12">KCTC 42603</strain>
    </source>
</reference>
<evidence type="ECO:0000256" key="10">
    <source>
        <dbReference type="RuleBase" id="RU363066"/>
    </source>
</evidence>
<dbReference type="GO" id="GO:0005524">
    <property type="term" value="F:ATP binding"/>
    <property type="evidence" value="ECO:0007669"/>
    <property type="project" value="UniProtKB-KW"/>
</dbReference>
<dbReference type="InterPro" id="IPR006001">
    <property type="entry name" value="Therm_gnt_kin"/>
</dbReference>
<dbReference type="GO" id="GO:0046316">
    <property type="term" value="F:gluconokinase activity"/>
    <property type="evidence" value="ECO:0007669"/>
    <property type="project" value="UniProtKB-EC"/>
</dbReference>
<dbReference type="Pfam" id="PF01202">
    <property type="entry name" value="SKI"/>
    <property type="match status" value="1"/>
</dbReference>
<name>A0A1E7Z9S6_9ALTE</name>
<dbReference type="GO" id="GO:0019521">
    <property type="term" value="P:D-gluconate metabolic process"/>
    <property type="evidence" value="ECO:0007669"/>
    <property type="project" value="UniProtKB-KW"/>
</dbReference>
<dbReference type="AlphaFoldDB" id="A0A1E7Z9S6"/>
<dbReference type="CDD" id="cd02021">
    <property type="entry name" value="GntK"/>
    <property type="match status" value="1"/>
</dbReference>
<dbReference type="Gene3D" id="3.40.50.300">
    <property type="entry name" value="P-loop containing nucleotide triphosphate hydrolases"/>
    <property type="match status" value="1"/>
</dbReference>
<comment type="similarity">
    <text evidence="2 10">Belongs to the gluconokinase GntK/GntV family.</text>
</comment>
<comment type="caution">
    <text evidence="11">The sequence shown here is derived from an EMBL/GenBank/DDBJ whole genome shotgun (WGS) entry which is preliminary data.</text>
</comment>
<dbReference type="RefSeq" id="WP_070125928.1">
    <property type="nucleotide sequence ID" value="NZ_MDHN01000029.1"/>
</dbReference>
<keyword evidence="8" id="KW-0311">Gluconate utilization</keyword>
<proteinExistence type="inferred from homology"/>
<evidence type="ECO:0000256" key="6">
    <source>
        <dbReference type="ARBA" id="ARBA00022777"/>
    </source>
</evidence>
<dbReference type="STRING" id="1656094.BFC18_13985"/>
<evidence type="ECO:0000256" key="3">
    <source>
        <dbReference type="ARBA" id="ARBA00012054"/>
    </source>
</evidence>
<dbReference type="InterPro" id="IPR031322">
    <property type="entry name" value="Shikimate/glucono_kinase"/>
</dbReference>
<evidence type="ECO:0000256" key="4">
    <source>
        <dbReference type="ARBA" id="ARBA00022679"/>
    </source>
</evidence>
<evidence type="ECO:0000256" key="1">
    <source>
        <dbReference type="ARBA" id="ARBA00004761"/>
    </source>
</evidence>